<dbReference type="AlphaFoldDB" id="A0A1E7WSG1"/>
<dbReference type="Proteomes" id="UP000175989">
    <property type="component" value="Unassembled WGS sequence"/>
</dbReference>
<dbReference type="EMBL" id="LROM01000076">
    <property type="protein sequence ID" value="OFA02492.1"/>
    <property type="molecule type" value="Genomic_DNA"/>
</dbReference>
<evidence type="ECO:0000313" key="2">
    <source>
        <dbReference type="EMBL" id="OFA02492.1"/>
    </source>
</evidence>
<comment type="caution">
    <text evidence="2">The sequence shown here is derived from an EMBL/GenBank/DDBJ whole genome shotgun (WGS) entry which is preliminary data.</text>
</comment>
<keyword evidence="3" id="KW-1185">Reference proteome</keyword>
<evidence type="ECO:0000256" key="1">
    <source>
        <dbReference type="SAM" id="MobiDB-lite"/>
    </source>
</evidence>
<proteinExistence type="predicted"/>
<organism evidence="2 3">
    <name type="scientific">Duganella phyllosphaerae</name>
    <dbReference type="NCBI Taxonomy" id="762836"/>
    <lineage>
        <taxon>Bacteria</taxon>
        <taxon>Pseudomonadati</taxon>
        <taxon>Pseudomonadota</taxon>
        <taxon>Betaproteobacteria</taxon>
        <taxon>Burkholderiales</taxon>
        <taxon>Oxalobacteraceae</taxon>
        <taxon>Telluria group</taxon>
        <taxon>Duganella</taxon>
    </lineage>
</organism>
<feature type="region of interest" description="Disordered" evidence="1">
    <location>
        <begin position="89"/>
        <end position="109"/>
    </location>
</feature>
<name>A0A1E7WSG1_9BURK</name>
<protein>
    <submittedName>
        <fullName evidence="2">Uncharacterized protein</fullName>
    </submittedName>
</protein>
<evidence type="ECO:0000313" key="3">
    <source>
        <dbReference type="Proteomes" id="UP000175989"/>
    </source>
</evidence>
<feature type="compositionally biased region" description="Low complexity" evidence="1">
    <location>
        <begin position="89"/>
        <end position="98"/>
    </location>
</feature>
<sequence length="109" mass="12012">MLKAVGAIDRELRAGERKFVTAPPDTAQARLERGFAEARAAVKPKWFEAAQIELFSAPNDPKRIYRIVTAFGEYCLYYPDKASISANASAGSGHASFGQPRMSSCPRRF</sequence>
<gene>
    <name evidence="2" type="ORF">DUPY_19770</name>
</gene>
<reference evidence="3" key="1">
    <citation type="journal article" date="2016" name="Front. Microbiol.">
        <title>Molecular Keys to the Janthinobacterium and Duganella spp. Interaction with the Plant Pathogen Fusarium graminearum.</title>
        <authorList>
            <person name="Haack F.S."/>
            <person name="Poehlein A."/>
            <person name="Kroger C."/>
            <person name="Voigt C.A."/>
            <person name="Piepenbring M."/>
            <person name="Bode H.B."/>
            <person name="Daniel R."/>
            <person name="Schafer W."/>
            <person name="Streit W.R."/>
        </authorList>
    </citation>
    <scope>NUCLEOTIDE SEQUENCE [LARGE SCALE GENOMIC DNA]</scope>
    <source>
        <strain evidence="3">T54</strain>
    </source>
</reference>
<accession>A0A1E7WSG1</accession>